<sequence length="83" mass="8317">MSRNARHARSSTSRASGSFSDLSRAGALAAAIVLLSGCAVYGGAGAARISDGTATISSASARVGPEGVSARSQRSVHQLRPVF</sequence>
<evidence type="ECO:0000313" key="3">
    <source>
        <dbReference type="Proteomes" id="UP000242763"/>
    </source>
</evidence>
<accession>A0A1I3KIU8</accession>
<evidence type="ECO:0000313" key="2">
    <source>
        <dbReference type="EMBL" id="SFI72270.1"/>
    </source>
</evidence>
<feature type="region of interest" description="Disordered" evidence="1">
    <location>
        <begin position="60"/>
        <end position="83"/>
    </location>
</feature>
<dbReference type="EMBL" id="FORF01000005">
    <property type="protein sequence ID" value="SFI72270.1"/>
    <property type="molecule type" value="Genomic_DNA"/>
</dbReference>
<dbReference type="Proteomes" id="UP000242763">
    <property type="component" value="Unassembled WGS sequence"/>
</dbReference>
<proteinExistence type="predicted"/>
<dbReference type="AlphaFoldDB" id="A0A1I3KIU8"/>
<protein>
    <submittedName>
        <fullName evidence="2">Uncharacterized protein</fullName>
    </submittedName>
</protein>
<feature type="compositionally biased region" description="Low complexity" evidence="1">
    <location>
        <begin position="10"/>
        <end position="20"/>
    </location>
</feature>
<reference evidence="3" key="1">
    <citation type="submission" date="2016-10" db="EMBL/GenBank/DDBJ databases">
        <authorList>
            <person name="Varghese N."/>
            <person name="Submissions S."/>
        </authorList>
    </citation>
    <scope>NUCLEOTIDE SEQUENCE [LARGE SCALE GENOMIC DNA]</scope>
    <source>
        <strain evidence="3">DSM 21857</strain>
    </source>
</reference>
<evidence type="ECO:0000256" key="1">
    <source>
        <dbReference type="SAM" id="MobiDB-lite"/>
    </source>
</evidence>
<keyword evidence="3" id="KW-1185">Reference proteome</keyword>
<name>A0A1I3KIU8_9HYPH</name>
<gene>
    <name evidence="2" type="ORF">SAMN03080618_01213</name>
</gene>
<feature type="region of interest" description="Disordered" evidence="1">
    <location>
        <begin position="1"/>
        <end position="20"/>
    </location>
</feature>
<dbReference type="STRING" id="1121003.SAMN03080618_01213"/>
<organism evidence="2 3">
    <name type="scientific">Aquamicrobium aerolatum DSM 21857</name>
    <dbReference type="NCBI Taxonomy" id="1121003"/>
    <lineage>
        <taxon>Bacteria</taxon>
        <taxon>Pseudomonadati</taxon>
        <taxon>Pseudomonadota</taxon>
        <taxon>Alphaproteobacteria</taxon>
        <taxon>Hyphomicrobiales</taxon>
        <taxon>Phyllobacteriaceae</taxon>
        <taxon>Aerobium</taxon>
    </lineage>
</organism>